<accession>A0A351U375</accession>
<dbReference type="FunFam" id="3.40.50.2300:FF:000001">
    <property type="entry name" value="DNA-binding response regulator PhoB"/>
    <property type="match status" value="1"/>
</dbReference>
<dbReference type="Pfam" id="PF00072">
    <property type="entry name" value="Response_reg"/>
    <property type="match status" value="1"/>
</dbReference>
<dbReference type="AlphaFoldDB" id="A0A351U375"/>
<feature type="modified residue" description="4-aspartylphosphate" evidence="6">
    <location>
        <position position="52"/>
    </location>
</feature>
<dbReference type="GO" id="GO:0003677">
    <property type="term" value="F:DNA binding"/>
    <property type="evidence" value="ECO:0007669"/>
    <property type="project" value="UniProtKB-KW"/>
</dbReference>
<evidence type="ECO:0000313" key="7">
    <source>
        <dbReference type="EMBL" id="NLW35996.1"/>
    </source>
</evidence>
<comment type="caution">
    <text evidence="7">The sequence shown here is derived from an EMBL/GenBank/DDBJ whole genome shotgun (WGS) entry which is preliminary data.</text>
</comment>
<dbReference type="STRING" id="909663.GCA_000512235_02399"/>
<evidence type="ECO:0000256" key="6">
    <source>
        <dbReference type="PROSITE-ProRule" id="PRU00169"/>
    </source>
</evidence>
<evidence type="ECO:0000256" key="3">
    <source>
        <dbReference type="ARBA" id="ARBA00023015"/>
    </source>
</evidence>
<evidence type="ECO:0000256" key="4">
    <source>
        <dbReference type="ARBA" id="ARBA00023125"/>
    </source>
</evidence>
<keyword evidence="4" id="KW-0238">DNA-binding</keyword>
<dbReference type="InterPro" id="IPR050595">
    <property type="entry name" value="Bact_response_regulator"/>
</dbReference>
<evidence type="ECO:0000256" key="5">
    <source>
        <dbReference type="ARBA" id="ARBA00023163"/>
    </source>
</evidence>
<keyword evidence="1 6" id="KW-0597">Phosphoprotein</keyword>
<dbReference type="InterPro" id="IPR001789">
    <property type="entry name" value="Sig_transdc_resp-reg_receiver"/>
</dbReference>
<keyword evidence="2" id="KW-0902">Two-component regulatory system</keyword>
<dbReference type="PANTHER" id="PTHR44591">
    <property type="entry name" value="STRESS RESPONSE REGULATOR PROTEIN 1"/>
    <property type="match status" value="1"/>
</dbReference>
<dbReference type="SUPFAM" id="SSF52172">
    <property type="entry name" value="CheY-like"/>
    <property type="match status" value="1"/>
</dbReference>
<dbReference type="GO" id="GO:0000160">
    <property type="term" value="P:phosphorelay signal transduction system"/>
    <property type="evidence" value="ECO:0007669"/>
    <property type="project" value="UniProtKB-KW"/>
</dbReference>
<name>A0A351U375_9BACT</name>
<dbReference type="Proteomes" id="UP000777265">
    <property type="component" value="Unassembled WGS sequence"/>
</dbReference>
<reference evidence="7" key="2">
    <citation type="submission" date="2020-01" db="EMBL/GenBank/DDBJ databases">
        <authorList>
            <person name="Campanaro S."/>
        </authorList>
    </citation>
    <scope>NUCLEOTIDE SEQUENCE</scope>
    <source>
        <strain evidence="7">AS06rmzACSIP_7</strain>
    </source>
</reference>
<dbReference type="PROSITE" id="PS50110">
    <property type="entry name" value="RESPONSE_REGULATORY"/>
    <property type="match status" value="1"/>
</dbReference>
<evidence type="ECO:0000256" key="2">
    <source>
        <dbReference type="ARBA" id="ARBA00023012"/>
    </source>
</evidence>
<evidence type="ECO:0000313" key="8">
    <source>
        <dbReference type="Proteomes" id="UP000777265"/>
    </source>
</evidence>
<dbReference type="Gene3D" id="3.40.50.2300">
    <property type="match status" value="1"/>
</dbReference>
<dbReference type="PANTHER" id="PTHR44591:SF14">
    <property type="entry name" value="PROTEIN PILG"/>
    <property type="match status" value="1"/>
</dbReference>
<reference evidence="7" key="1">
    <citation type="journal article" date="2020" name="Biotechnol. Biofuels">
        <title>New insights from the biogas microbiome by comprehensive genome-resolved metagenomics of nearly 1600 species originating from multiple anaerobic digesters.</title>
        <authorList>
            <person name="Campanaro S."/>
            <person name="Treu L."/>
            <person name="Rodriguez-R L.M."/>
            <person name="Kovalovszki A."/>
            <person name="Ziels R.M."/>
            <person name="Maus I."/>
            <person name="Zhu X."/>
            <person name="Kougias P.G."/>
            <person name="Basile A."/>
            <person name="Luo G."/>
            <person name="Schluter A."/>
            <person name="Konstantinidis K.T."/>
            <person name="Angelidaki I."/>
        </authorList>
    </citation>
    <scope>NUCLEOTIDE SEQUENCE</scope>
    <source>
        <strain evidence="7">AS06rmzACSIP_7</strain>
    </source>
</reference>
<dbReference type="InterPro" id="IPR011006">
    <property type="entry name" value="CheY-like_superfamily"/>
</dbReference>
<keyword evidence="5" id="KW-0804">Transcription</keyword>
<organism evidence="7 8">
    <name type="scientific">Syntrophorhabdus aromaticivorans</name>
    <dbReference type="NCBI Taxonomy" id="328301"/>
    <lineage>
        <taxon>Bacteria</taxon>
        <taxon>Pseudomonadati</taxon>
        <taxon>Thermodesulfobacteriota</taxon>
        <taxon>Syntrophorhabdia</taxon>
        <taxon>Syntrophorhabdales</taxon>
        <taxon>Syntrophorhabdaceae</taxon>
        <taxon>Syntrophorhabdus</taxon>
    </lineage>
</organism>
<proteinExistence type="predicted"/>
<evidence type="ECO:0000256" key="1">
    <source>
        <dbReference type="ARBA" id="ARBA00022553"/>
    </source>
</evidence>
<protein>
    <submittedName>
        <fullName evidence="7">Response regulator</fullName>
    </submittedName>
</protein>
<dbReference type="EMBL" id="JAAYEE010000200">
    <property type="protein sequence ID" value="NLW35996.1"/>
    <property type="molecule type" value="Genomic_DNA"/>
</dbReference>
<keyword evidence="3" id="KW-0805">Transcription regulation</keyword>
<dbReference type="SMART" id="SM00448">
    <property type="entry name" value="REC"/>
    <property type="match status" value="1"/>
</dbReference>
<sequence length="122" mass="13854">MRKILVVDDSPTIRKLVGYILKKKDYIVAEAEDGMDAMEKLGNLDADLVIVDLNMPNMDGIEFVKSLRSNYYHMDMPVIMLTTTKDEKLRNDALKAGVNLFLNKPVQAHFLLWKVASLLGEK</sequence>
<gene>
    <name evidence="7" type="ORF">GXY80_11030</name>
</gene>